<organism evidence="2 3">
    <name type="scientific">Thalassiosira oceanica</name>
    <name type="common">Marine diatom</name>
    <dbReference type="NCBI Taxonomy" id="159749"/>
    <lineage>
        <taxon>Eukaryota</taxon>
        <taxon>Sar</taxon>
        <taxon>Stramenopiles</taxon>
        <taxon>Ochrophyta</taxon>
        <taxon>Bacillariophyta</taxon>
        <taxon>Coscinodiscophyceae</taxon>
        <taxon>Thalassiosirophycidae</taxon>
        <taxon>Thalassiosirales</taxon>
        <taxon>Thalassiosiraceae</taxon>
        <taxon>Thalassiosira</taxon>
    </lineage>
</organism>
<dbReference type="AlphaFoldDB" id="K0S1Z4"/>
<evidence type="ECO:0000313" key="2">
    <source>
        <dbReference type="EMBL" id="EJK60088.1"/>
    </source>
</evidence>
<evidence type="ECO:0000313" key="3">
    <source>
        <dbReference type="Proteomes" id="UP000266841"/>
    </source>
</evidence>
<gene>
    <name evidence="2" type="ORF">THAOC_19623</name>
</gene>
<feature type="coiled-coil region" evidence="1">
    <location>
        <begin position="3"/>
        <end position="61"/>
    </location>
</feature>
<dbReference type="EMBL" id="AGNL01021554">
    <property type="protein sequence ID" value="EJK60088.1"/>
    <property type="molecule type" value="Genomic_DNA"/>
</dbReference>
<proteinExistence type="predicted"/>
<feature type="non-terminal residue" evidence="2">
    <location>
        <position position="1"/>
    </location>
</feature>
<reference evidence="2 3" key="1">
    <citation type="journal article" date="2012" name="Genome Biol.">
        <title>Genome and low-iron response of an oceanic diatom adapted to chronic iron limitation.</title>
        <authorList>
            <person name="Lommer M."/>
            <person name="Specht M."/>
            <person name="Roy A.S."/>
            <person name="Kraemer L."/>
            <person name="Andreson R."/>
            <person name="Gutowska M.A."/>
            <person name="Wolf J."/>
            <person name="Bergner S.V."/>
            <person name="Schilhabel M.B."/>
            <person name="Klostermeier U.C."/>
            <person name="Beiko R.G."/>
            <person name="Rosenstiel P."/>
            <person name="Hippler M."/>
            <person name="Laroche J."/>
        </authorList>
    </citation>
    <scope>NUCLEOTIDE SEQUENCE [LARGE SCALE GENOMIC DNA]</scope>
    <source>
        <strain evidence="2 3">CCMP1005</strain>
    </source>
</reference>
<keyword evidence="3" id="KW-1185">Reference proteome</keyword>
<protein>
    <submittedName>
        <fullName evidence="2">Uncharacterized protein</fullName>
    </submittedName>
</protein>
<sequence>AEVQDLQRQVSNLKADLEVSDLKAAQLRQDASTMEDNEAVVQDLRGQVSRLEADLVEANRAANEVRAWKLTNAAIADLNEQLESLQVLRRDDASTMESIAALVQDSSSPRV</sequence>
<keyword evidence="1" id="KW-0175">Coiled coil</keyword>
<accession>K0S1Z4</accession>
<evidence type="ECO:0000256" key="1">
    <source>
        <dbReference type="SAM" id="Coils"/>
    </source>
</evidence>
<dbReference type="Proteomes" id="UP000266841">
    <property type="component" value="Unassembled WGS sequence"/>
</dbReference>
<comment type="caution">
    <text evidence="2">The sequence shown here is derived from an EMBL/GenBank/DDBJ whole genome shotgun (WGS) entry which is preliminary data.</text>
</comment>
<dbReference type="OrthoDB" id="198977at2759"/>
<name>K0S1Z4_THAOC</name>